<evidence type="ECO:0000256" key="2">
    <source>
        <dbReference type="ARBA" id="ARBA00022475"/>
    </source>
</evidence>
<proteinExistence type="predicted"/>
<sequence length="334" mass="35932">MEQSQNISKVNQTGRLENVMERYALVGAWLLVIVIFGILSPDNFLTTANFSTILGSQAVLVVLALGLLIPMTTGDFDLSVGSVLTLSTMIIAVLNVQHHVPIGWAIFVAVAAGILVGLINGAFVILFNIDPFIVTLGTGTIVNGIILWVSKSMTISGISDSLINFVVVKRFLGIPLEFYYGLALCVILWYVFEFTSVGRRLLFVGRNRNVSRLSGIRVNRIRWMSLVASGFISAVAGVLYAGTTGAADPTSGLSYLLPAFAAAFLGATSIVPGRFNPWGSFIAVYFLVTGITGLTILGIQTFVQNLFYGGALVLAVTFSQLVKRRQEQRAKAKA</sequence>
<keyword evidence="4 6" id="KW-1133">Transmembrane helix</keyword>
<keyword evidence="5 6" id="KW-0472">Membrane</keyword>
<dbReference type="CDD" id="cd06579">
    <property type="entry name" value="TM_PBP1_transp_AraH_like"/>
    <property type="match status" value="1"/>
</dbReference>
<dbReference type="Pfam" id="PF02653">
    <property type="entry name" value="BPD_transp_2"/>
    <property type="match status" value="1"/>
</dbReference>
<dbReference type="InterPro" id="IPR001851">
    <property type="entry name" value="ABC_transp_permease"/>
</dbReference>
<feature type="transmembrane region" description="Helical" evidence="6">
    <location>
        <begin position="223"/>
        <end position="241"/>
    </location>
</feature>
<feature type="transmembrane region" description="Helical" evidence="6">
    <location>
        <begin position="23"/>
        <end position="41"/>
    </location>
</feature>
<feature type="transmembrane region" description="Helical" evidence="6">
    <location>
        <begin position="132"/>
        <end position="150"/>
    </location>
</feature>
<organism evidence="7 8">
    <name type="scientific">Paenibacillus gyeongsangnamensis</name>
    <dbReference type="NCBI Taxonomy" id="3388067"/>
    <lineage>
        <taxon>Bacteria</taxon>
        <taxon>Bacillati</taxon>
        <taxon>Bacillota</taxon>
        <taxon>Bacilli</taxon>
        <taxon>Bacillales</taxon>
        <taxon>Paenibacillaceae</taxon>
        <taxon>Paenibacillus</taxon>
    </lineage>
</organism>
<accession>A0ABT4QHU5</accession>
<dbReference type="Proteomes" id="UP001527882">
    <property type="component" value="Unassembled WGS sequence"/>
</dbReference>
<feature type="transmembrane region" description="Helical" evidence="6">
    <location>
        <begin position="305"/>
        <end position="322"/>
    </location>
</feature>
<keyword evidence="8" id="KW-1185">Reference proteome</keyword>
<evidence type="ECO:0000256" key="5">
    <source>
        <dbReference type="ARBA" id="ARBA00023136"/>
    </source>
</evidence>
<feature type="transmembrane region" description="Helical" evidence="6">
    <location>
        <begin position="253"/>
        <end position="271"/>
    </location>
</feature>
<evidence type="ECO:0000313" key="7">
    <source>
        <dbReference type="EMBL" id="MCZ8516306.1"/>
    </source>
</evidence>
<evidence type="ECO:0000313" key="8">
    <source>
        <dbReference type="Proteomes" id="UP001527882"/>
    </source>
</evidence>
<keyword evidence="2" id="KW-1003">Cell membrane</keyword>
<gene>
    <name evidence="7" type="ORF">O9H85_28730</name>
</gene>
<keyword evidence="3 6" id="KW-0812">Transmembrane</keyword>
<name>A0ABT4QHU5_9BACL</name>
<dbReference type="PANTHER" id="PTHR32196:SF72">
    <property type="entry name" value="RIBOSE IMPORT PERMEASE PROTEIN RBSC"/>
    <property type="match status" value="1"/>
</dbReference>
<protein>
    <submittedName>
        <fullName evidence="7">ABC transporter permease</fullName>
    </submittedName>
</protein>
<feature type="transmembrane region" description="Helical" evidence="6">
    <location>
        <begin position="102"/>
        <end position="125"/>
    </location>
</feature>
<evidence type="ECO:0000256" key="6">
    <source>
        <dbReference type="SAM" id="Phobius"/>
    </source>
</evidence>
<comment type="caution">
    <text evidence="7">The sequence shown here is derived from an EMBL/GenBank/DDBJ whole genome shotgun (WGS) entry which is preliminary data.</text>
</comment>
<dbReference type="PANTHER" id="PTHR32196">
    <property type="entry name" value="ABC TRANSPORTER PERMEASE PROTEIN YPHD-RELATED-RELATED"/>
    <property type="match status" value="1"/>
</dbReference>
<feature type="transmembrane region" description="Helical" evidence="6">
    <location>
        <begin position="178"/>
        <end position="202"/>
    </location>
</feature>
<comment type="subcellular location">
    <subcellularLocation>
        <location evidence="1">Cell membrane</location>
        <topology evidence="1">Multi-pass membrane protein</topology>
    </subcellularLocation>
</comment>
<feature type="transmembrane region" description="Helical" evidence="6">
    <location>
        <begin position="76"/>
        <end position="96"/>
    </location>
</feature>
<dbReference type="EMBL" id="JAQAGZ010000022">
    <property type="protein sequence ID" value="MCZ8516306.1"/>
    <property type="molecule type" value="Genomic_DNA"/>
</dbReference>
<evidence type="ECO:0000256" key="4">
    <source>
        <dbReference type="ARBA" id="ARBA00022989"/>
    </source>
</evidence>
<reference evidence="7 8" key="1">
    <citation type="submission" date="2022-12" db="EMBL/GenBank/DDBJ databases">
        <title>Draft genome sequence of Paenibacillus sp. dW9.</title>
        <authorList>
            <person name="Choi E.-W."/>
            <person name="Kim D.-U."/>
        </authorList>
    </citation>
    <scope>NUCLEOTIDE SEQUENCE [LARGE SCALE GENOMIC DNA]</scope>
    <source>
        <strain evidence="8">dW9</strain>
    </source>
</reference>
<feature type="transmembrane region" description="Helical" evidence="6">
    <location>
        <begin position="278"/>
        <end position="299"/>
    </location>
</feature>
<evidence type="ECO:0000256" key="3">
    <source>
        <dbReference type="ARBA" id="ARBA00022692"/>
    </source>
</evidence>
<feature type="transmembrane region" description="Helical" evidence="6">
    <location>
        <begin position="47"/>
        <end position="69"/>
    </location>
</feature>
<dbReference type="RefSeq" id="WP_269884833.1">
    <property type="nucleotide sequence ID" value="NZ_JAQAGZ010000022.1"/>
</dbReference>
<evidence type="ECO:0000256" key="1">
    <source>
        <dbReference type="ARBA" id="ARBA00004651"/>
    </source>
</evidence>